<evidence type="ECO:0000256" key="1">
    <source>
        <dbReference type="SAM" id="Phobius"/>
    </source>
</evidence>
<gene>
    <name evidence="2" type="ORF">DFR52_10835</name>
</gene>
<feature type="transmembrane region" description="Helical" evidence="1">
    <location>
        <begin position="6"/>
        <end position="26"/>
    </location>
</feature>
<reference evidence="2 3" key="1">
    <citation type="submission" date="2018-05" db="EMBL/GenBank/DDBJ databases">
        <title>Genomic Encyclopedia of Type Strains, Phase IV (KMG-IV): sequencing the most valuable type-strain genomes for metagenomic binning, comparative biology and taxonomic classification.</title>
        <authorList>
            <person name="Goeker M."/>
        </authorList>
    </citation>
    <scope>NUCLEOTIDE SEQUENCE [LARGE SCALE GENOMIC DNA]</scope>
    <source>
        <strain evidence="2 3">DSM 16791</strain>
    </source>
</reference>
<dbReference type="Proteomes" id="UP000246352">
    <property type="component" value="Unassembled WGS sequence"/>
</dbReference>
<evidence type="ECO:0000313" key="3">
    <source>
        <dbReference type="Proteomes" id="UP000246352"/>
    </source>
</evidence>
<proteinExistence type="predicted"/>
<sequence>MENVLWVFAVAVGPLLLGAPIINALMRQRLLTRREQAAQDEKVHEFYDEDHPDRWERLCRAG</sequence>
<keyword evidence="1" id="KW-0812">Transmembrane</keyword>
<dbReference type="RefSeq" id="WP_110034374.1">
    <property type="nucleotide sequence ID" value="NZ_QGTR01000008.1"/>
</dbReference>
<organism evidence="2 3">
    <name type="scientific">Hoeflea marina</name>
    <dbReference type="NCBI Taxonomy" id="274592"/>
    <lineage>
        <taxon>Bacteria</taxon>
        <taxon>Pseudomonadati</taxon>
        <taxon>Pseudomonadota</taxon>
        <taxon>Alphaproteobacteria</taxon>
        <taxon>Hyphomicrobiales</taxon>
        <taxon>Rhizobiaceae</taxon>
        <taxon>Hoeflea</taxon>
    </lineage>
</organism>
<evidence type="ECO:0000313" key="2">
    <source>
        <dbReference type="EMBL" id="PWV95771.1"/>
    </source>
</evidence>
<name>A0A317PE17_9HYPH</name>
<keyword evidence="3" id="KW-1185">Reference proteome</keyword>
<protein>
    <submittedName>
        <fullName evidence="2">Uncharacterized protein</fullName>
    </submittedName>
</protein>
<keyword evidence="1" id="KW-0472">Membrane</keyword>
<dbReference type="AlphaFoldDB" id="A0A317PE17"/>
<dbReference type="EMBL" id="QGTR01000008">
    <property type="protein sequence ID" value="PWV95771.1"/>
    <property type="molecule type" value="Genomic_DNA"/>
</dbReference>
<keyword evidence="1" id="KW-1133">Transmembrane helix</keyword>
<comment type="caution">
    <text evidence="2">The sequence shown here is derived from an EMBL/GenBank/DDBJ whole genome shotgun (WGS) entry which is preliminary data.</text>
</comment>
<accession>A0A317PE17</accession>
<dbReference type="OrthoDB" id="8402715at2"/>